<dbReference type="InterPro" id="IPR010827">
    <property type="entry name" value="BamA/TamA_POTRA"/>
</dbReference>
<dbReference type="InterPro" id="IPR000184">
    <property type="entry name" value="Bac_surfAg_D15"/>
</dbReference>
<evidence type="ECO:0000259" key="6">
    <source>
        <dbReference type="Pfam" id="PF01103"/>
    </source>
</evidence>
<dbReference type="Gene3D" id="3.10.20.310">
    <property type="entry name" value="membrane protein fhac"/>
    <property type="match status" value="2"/>
</dbReference>
<evidence type="ECO:0000313" key="9">
    <source>
        <dbReference type="Proteomes" id="UP000225379"/>
    </source>
</evidence>
<evidence type="ECO:0000256" key="2">
    <source>
        <dbReference type="ARBA" id="ARBA00022452"/>
    </source>
</evidence>
<dbReference type="Gene3D" id="2.40.160.50">
    <property type="entry name" value="membrane protein fhac: a member of the omp85/tpsb transporter family"/>
    <property type="match status" value="1"/>
</dbReference>
<dbReference type="Pfam" id="PF07244">
    <property type="entry name" value="POTRA"/>
    <property type="match status" value="2"/>
</dbReference>
<feature type="domain" description="Bacterial surface antigen (D15)" evidence="6">
    <location>
        <begin position="368"/>
        <end position="676"/>
    </location>
</feature>
<dbReference type="InterPro" id="IPR039910">
    <property type="entry name" value="D15-like"/>
</dbReference>
<keyword evidence="9" id="KW-1185">Reference proteome</keyword>
<dbReference type="OrthoDB" id="9769707at2"/>
<proteinExistence type="predicted"/>
<name>A0A2B8AXA4_9PROT</name>
<dbReference type="EMBL" id="PDKW01000043">
    <property type="protein sequence ID" value="PGH53604.1"/>
    <property type="molecule type" value="Genomic_DNA"/>
</dbReference>
<dbReference type="Pfam" id="PF01103">
    <property type="entry name" value="Omp85"/>
    <property type="match status" value="1"/>
</dbReference>
<evidence type="ECO:0000256" key="5">
    <source>
        <dbReference type="SAM" id="SignalP"/>
    </source>
</evidence>
<accession>A0A2B8AXA4</accession>
<feature type="domain" description="POTRA" evidence="7">
    <location>
        <begin position="269"/>
        <end position="338"/>
    </location>
</feature>
<sequence length="676" mass="71818">MIRFASASRRRAAVATRIAAAPLKAPIAMPMVAALLMLGPADAGYAQDSPPDSIPGAVPAAPSEGAPSDAAPLDEEVRPAGITYEVEITGVEDEGLRGTLRDASTLVELKDDHPPSLIGLERRADSDRDRLQTALRSAGYYDAKLDIRIDDPAAAGTLPAGGQAPPVKVTVAVTPGPLYHIKTVTVRGVSNSTGSSTLPKELATDDLGLVAGAPAIAQKVLDAESELVGRLSKRGYAFAKVPDREVVVDHSDRTMDVTYSVDPGPLTRYGATRIEGLEKVDEDLVRGRLAWKEGQVYDPGATDRARQDIAALQVFDTVRVRMADEPGPDGVTPVIVSVGERKRRFIGGGVTYSTEDGVGANAYWGHRNLFGGAEQLRVGVDVGRVAGSSGGTSSKGNDLPDLRFSVNFRKPDFLAVKQSLLVNFAVVNDQPPAYSRVASELTVKLERPLTDQLTVSYGVTGERGRVRTEDTTYQTSFIGVPLGAAWNGTDNLLNPTSGQRASLQVTPWFPVGGDTKSPFTSILLNGSTYYDLGKDGRYVAAGRIGLGSILGTSLSDIPPDHRFYAGGGGSVRGYGFQKAGPRDRYDDPVGGRSLFEIGAELRIKVTENIGVVPFVDAGTVYDKAYPDFSEPLRVGAGLGLRYYTDFGPLRVDVGVPLNPASGDSRWQLYLSLGQAF</sequence>
<keyword evidence="2" id="KW-0812">Transmembrane</keyword>
<dbReference type="GO" id="GO:0019867">
    <property type="term" value="C:outer membrane"/>
    <property type="evidence" value="ECO:0007669"/>
    <property type="project" value="InterPro"/>
</dbReference>
<organism evidence="8 9">
    <name type="scientific">Azospirillum palustre</name>
    <dbReference type="NCBI Taxonomy" id="2044885"/>
    <lineage>
        <taxon>Bacteria</taxon>
        <taxon>Pseudomonadati</taxon>
        <taxon>Pseudomonadota</taxon>
        <taxon>Alphaproteobacteria</taxon>
        <taxon>Rhodospirillales</taxon>
        <taxon>Azospirillaceae</taxon>
        <taxon>Azospirillum</taxon>
    </lineage>
</organism>
<dbReference type="Proteomes" id="UP000225379">
    <property type="component" value="Unassembled WGS sequence"/>
</dbReference>
<keyword evidence="3" id="KW-0472">Membrane</keyword>
<feature type="chain" id="PRO_5013038676" description="Outer membrane protein assembly factor" evidence="5">
    <location>
        <begin position="44"/>
        <end position="676"/>
    </location>
</feature>
<feature type="region of interest" description="Disordered" evidence="4">
    <location>
        <begin position="47"/>
        <end position="78"/>
    </location>
</feature>
<evidence type="ECO:0000313" key="8">
    <source>
        <dbReference type="EMBL" id="PGH53604.1"/>
    </source>
</evidence>
<feature type="domain" description="POTRA" evidence="7">
    <location>
        <begin position="179"/>
        <end position="264"/>
    </location>
</feature>
<evidence type="ECO:0000256" key="1">
    <source>
        <dbReference type="ARBA" id="ARBA00004370"/>
    </source>
</evidence>
<dbReference type="PANTHER" id="PTHR12815">
    <property type="entry name" value="SORTING AND ASSEMBLY MACHINERY SAMM50 PROTEIN FAMILY MEMBER"/>
    <property type="match status" value="1"/>
</dbReference>
<gene>
    <name evidence="8" type="ORF">CRT60_27430</name>
</gene>
<reference evidence="9" key="1">
    <citation type="submission" date="2017-10" db="EMBL/GenBank/DDBJ databases">
        <authorList>
            <person name="Kravchenko I.K."/>
            <person name="Grouzdev D.S."/>
        </authorList>
    </citation>
    <scope>NUCLEOTIDE SEQUENCE [LARGE SCALE GENOMIC DNA]</scope>
    <source>
        <strain evidence="9">B2</strain>
    </source>
</reference>
<dbReference type="AlphaFoldDB" id="A0A2B8AXA4"/>
<evidence type="ECO:0000259" key="7">
    <source>
        <dbReference type="Pfam" id="PF07244"/>
    </source>
</evidence>
<evidence type="ECO:0008006" key="10">
    <source>
        <dbReference type="Google" id="ProtNLM"/>
    </source>
</evidence>
<evidence type="ECO:0000256" key="3">
    <source>
        <dbReference type="ARBA" id="ARBA00023136"/>
    </source>
</evidence>
<keyword evidence="5" id="KW-0732">Signal</keyword>
<comment type="caution">
    <text evidence="8">The sequence shown here is derived from an EMBL/GenBank/DDBJ whole genome shotgun (WGS) entry which is preliminary data.</text>
</comment>
<comment type="subcellular location">
    <subcellularLocation>
        <location evidence="1">Membrane</location>
    </subcellularLocation>
</comment>
<dbReference type="PANTHER" id="PTHR12815:SF42">
    <property type="entry name" value="BACTERIAL SURFACE ANTIGEN (D15) DOMAIN-CONTAINING PROTEIN"/>
    <property type="match status" value="1"/>
</dbReference>
<evidence type="ECO:0000256" key="4">
    <source>
        <dbReference type="SAM" id="MobiDB-lite"/>
    </source>
</evidence>
<keyword evidence="2" id="KW-1134">Transmembrane beta strand</keyword>
<protein>
    <recommendedName>
        <fullName evidence="10">Outer membrane protein assembly factor</fullName>
    </recommendedName>
</protein>
<feature type="signal peptide" evidence="5">
    <location>
        <begin position="1"/>
        <end position="43"/>
    </location>
</feature>